<organism evidence="2 3">
    <name type="scientific">Stylosanthes scabra</name>
    <dbReference type="NCBI Taxonomy" id="79078"/>
    <lineage>
        <taxon>Eukaryota</taxon>
        <taxon>Viridiplantae</taxon>
        <taxon>Streptophyta</taxon>
        <taxon>Embryophyta</taxon>
        <taxon>Tracheophyta</taxon>
        <taxon>Spermatophyta</taxon>
        <taxon>Magnoliopsida</taxon>
        <taxon>eudicotyledons</taxon>
        <taxon>Gunneridae</taxon>
        <taxon>Pentapetalae</taxon>
        <taxon>rosids</taxon>
        <taxon>fabids</taxon>
        <taxon>Fabales</taxon>
        <taxon>Fabaceae</taxon>
        <taxon>Papilionoideae</taxon>
        <taxon>50 kb inversion clade</taxon>
        <taxon>dalbergioids sensu lato</taxon>
        <taxon>Dalbergieae</taxon>
        <taxon>Pterocarpus clade</taxon>
        <taxon>Stylosanthes</taxon>
    </lineage>
</organism>
<reference evidence="2 3" key="1">
    <citation type="journal article" date="2023" name="Plants (Basel)">
        <title>Bridging the Gap: Combining Genomics and Transcriptomics Approaches to Understand Stylosanthes scabra, an Orphan Legume from the Brazilian Caatinga.</title>
        <authorList>
            <person name="Ferreira-Neto J.R.C."/>
            <person name="da Silva M.D."/>
            <person name="Binneck E."/>
            <person name="de Melo N.F."/>
            <person name="da Silva R.H."/>
            <person name="de Melo A.L.T.M."/>
            <person name="Pandolfi V."/>
            <person name="Bustamante F.O."/>
            <person name="Brasileiro-Vidal A.C."/>
            <person name="Benko-Iseppon A.M."/>
        </authorList>
    </citation>
    <scope>NUCLEOTIDE SEQUENCE [LARGE SCALE GENOMIC DNA]</scope>
    <source>
        <tissue evidence="2">Leaves</tissue>
    </source>
</reference>
<name>A0ABU6ZJ17_9FABA</name>
<sequence length="95" mass="10787">MSQSFKNTIHSPPSLMNPFYMMKNRLIGIEKGIKKAKEGIEEQNVHKRKPKSEKQGTVRSHGPIVRPHMSLGAFRDASYQYPRHRTVSPSDRAGA</sequence>
<dbReference type="EMBL" id="JASCZI010272374">
    <property type="protein sequence ID" value="MED6221936.1"/>
    <property type="molecule type" value="Genomic_DNA"/>
</dbReference>
<comment type="caution">
    <text evidence="2">The sequence shown here is derived from an EMBL/GenBank/DDBJ whole genome shotgun (WGS) entry which is preliminary data.</text>
</comment>
<evidence type="ECO:0000313" key="3">
    <source>
        <dbReference type="Proteomes" id="UP001341840"/>
    </source>
</evidence>
<evidence type="ECO:0000256" key="1">
    <source>
        <dbReference type="SAM" id="MobiDB-lite"/>
    </source>
</evidence>
<accession>A0ABU6ZJ17</accession>
<keyword evidence="3" id="KW-1185">Reference proteome</keyword>
<dbReference type="Proteomes" id="UP001341840">
    <property type="component" value="Unassembled WGS sequence"/>
</dbReference>
<proteinExistence type="predicted"/>
<evidence type="ECO:0000313" key="2">
    <source>
        <dbReference type="EMBL" id="MED6221936.1"/>
    </source>
</evidence>
<gene>
    <name evidence="2" type="ORF">PIB30_059561</name>
</gene>
<feature type="region of interest" description="Disordered" evidence="1">
    <location>
        <begin position="39"/>
        <end position="95"/>
    </location>
</feature>
<protein>
    <submittedName>
        <fullName evidence="2">Uncharacterized protein</fullName>
    </submittedName>
</protein>